<dbReference type="Pfam" id="PF03009">
    <property type="entry name" value="GDPD"/>
    <property type="match status" value="1"/>
</dbReference>
<dbReference type="InterPro" id="IPR017946">
    <property type="entry name" value="PLC-like_Pdiesterase_TIM-brl"/>
</dbReference>
<dbReference type="InterPro" id="IPR030395">
    <property type="entry name" value="GP_PDE_dom"/>
</dbReference>
<dbReference type="PROSITE" id="PS51257">
    <property type="entry name" value="PROKAR_LIPOPROTEIN"/>
    <property type="match status" value="1"/>
</dbReference>
<reference evidence="3" key="1">
    <citation type="submission" date="2017-12" db="EMBL/GenBank/DDBJ databases">
        <authorList>
            <person name="Thomas-White K."/>
            <person name="Wolfe A.J."/>
        </authorList>
    </citation>
    <scope>NUCLEOTIDE SEQUENCE</scope>
    <source>
        <strain evidence="3">UMB0763</strain>
    </source>
</reference>
<keyword evidence="1" id="KW-0732">Signal</keyword>
<sequence>MPRQRTPRAIAATGLIALSCLTACSSRDGSSAASADATNQGLFTGRAIAADIQPLDVQAHRGGRGEHGEDSQCAFTHALALGVDTLGVDVTLSRDGVPMVWHDLTIKNNKCVDTGPTVAGDPQFPYVGKPVHDLTYAQLRTLDCSLPQENFPHAHHEHSSFILQLDEVFELAKLHPEVRFNIEIRTDPTRPDESASTENTVNTVVQTVHEHDLRSRVSITSLDWQALPMVKKADSSILTIASYTDGTFTPGSPWLGNISYTAAAGDPLEAADALGVDGISPRYSQSASTVDGKTTHVDVTPDYVKRAHEKYLLVIPWTINDPAVMQQLIFAGVDGIITDYPTRLMDVLAGDTAPIPDRVVSPSPLG</sequence>
<dbReference type="RefSeq" id="WP_257877773.1">
    <property type="nucleotide sequence ID" value="NZ_CAMIHY010000002.1"/>
</dbReference>
<evidence type="ECO:0000313" key="4">
    <source>
        <dbReference type="Proteomes" id="UP000234560"/>
    </source>
</evidence>
<dbReference type="Proteomes" id="UP000234560">
    <property type="component" value="Chromosome"/>
</dbReference>
<proteinExistence type="predicted"/>
<dbReference type="GO" id="GO:0006629">
    <property type="term" value="P:lipid metabolic process"/>
    <property type="evidence" value="ECO:0007669"/>
    <property type="project" value="InterPro"/>
</dbReference>
<accession>A0AAF0YSI2</accession>
<evidence type="ECO:0000256" key="1">
    <source>
        <dbReference type="SAM" id="SignalP"/>
    </source>
</evidence>
<evidence type="ECO:0000313" key="3">
    <source>
        <dbReference type="EMBL" id="WOT01164.1"/>
    </source>
</evidence>
<dbReference type="PANTHER" id="PTHR46211">
    <property type="entry name" value="GLYCEROPHOSPHORYL DIESTER PHOSPHODIESTERASE"/>
    <property type="match status" value="1"/>
</dbReference>
<gene>
    <name evidence="3" type="ORF">CYJ47_07640</name>
</gene>
<feature type="signal peptide" evidence="1">
    <location>
        <begin position="1"/>
        <end position="25"/>
    </location>
</feature>
<dbReference type="PROSITE" id="PS51704">
    <property type="entry name" value="GP_PDE"/>
    <property type="match status" value="1"/>
</dbReference>
<dbReference type="SUPFAM" id="SSF51695">
    <property type="entry name" value="PLC-like phosphodiesterases"/>
    <property type="match status" value="1"/>
</dbReference>
<dbReference type="GO" id="GO:0008081">
    <property type="term" value="F:phosphoric diester hydrolase activity"/>
    <property type="evidence" value="ECO:0007669"/>
    <property type="project" value="InterPro"/>
</dbReference>
<organism evidence="3 4">
    <name type="scientific">Corynebacterium pyruviciproducens</name>
    <dbReference type="NCBI Taxonomy" id="598660"/>
    <lineage>
        <taxon>Bacteria</taxon>
        <taxon>Bacillati</taxon>
        <taxon>Actinomycetota</taxon>
        <taxon>Actinomycetes</taxon>
        <taxon>Mycobacteriales</taxon>
        <taxon>Corynebacteriaceae</taxon>
        <taxon>Corynebacterium</taxon>
    </lineage>
</organism>
<reference evidence="3" key="2">
    <citation type="submission" date="2023-10" db="EMBL/GenBank/DDBJ databases">
        <authorList>
            <person name="Choi B."/>
        </authorList>
    </citation>
    <scope>NUCLEOTIDE SEQUENCE</scope>
    <source>
        <strain evidence="3">UMB0763</strain>
    </source>
</reference>
<dbReference type="EMBL" id="CP136958">
    <property type="protein sequence ID" value="WOT01164.1"/>
    <property type="molecule type" value="Genomic_DNA"/>
</dbReference>
<dbReference type="AlphaFoldDB" id="A0AAF0YSI2"/>
<feature type="domain" description="GP-PDE" evidence="2">
    <location>
        <begin position="55"/>
        <end position="348"/>
    </location>
</feature>
<name>A0AAF0YSI2_9CORY</name>
<dbReference type="KEGG" id="cpyr:CYJ47_07640"/>
<dbReference type="PANTHER" id="PTHR46211:SF14">
    <property type="entry name" value="GLYCEROPHOSPHODIESTER PHOSPHODIESTERASE"/>
    <property type="match status" value="1"/>
</dbReference>
<protein>
    <submittedName>
        <fullName evidence="3">Glycerophosphodiester phosphodiesterase family protein</fullName>
    </submittedName>
</protein>
<dbReference type="Gene3D" id="3.20.20.190">
    <property type="entry name" value="Phosphatidylinositol (PI) phosphodiesterase"/>
    <property type="match status" value="1"/>
</dbReference>
<evidence type="ECO:0000259" key="2">
    <source>
        <dbReference type="PROSITE" id="PS51704"/>
    </source>
</evidence>
<feature type="chain" id="PRO_5042212328" evidence="1">
    <location>
        <begin position="26"/>
        <end position="366"/>
    </location>
</feature>